<dbReference type="RefSeq" id="WP_064347640.1">
    <property type="nucleotide sequence ID" value="NZ_KQ956872.1"/>
</dbReference>
<dbReference type="PATRIC" id="fig|2702.100.peg.1262"/>
<dbReference type="Gene3D" id="3.40.50.1820">
    <property type="entry name" value="alpha/beta hydrolase"/>
    <property type="match status" value="1"/>
</dbReference>
<keyword evidence="1" id="KW-0812">Transmembrane</keyword>
<dbReference type="Proteomes" id="UP000070687">
    <property type="component" value="Unassembled WGS sequence"/>
</dbReference>
<dbReference type="GO" id="GO:0016747">
    <property type="term" value="F:acyltransferase activity, transferring groups other than amino-acyl groups"/>
    <property type="evidence" value="ECO:0007669"/>
    <property type="project" value="TreeGrafter"/>
</dbReference>
<keyword evidence="1" id="KW-0472">Membrane</keyword>
<dbReference type="OrthoDB" id="3723842at2"/>
<dbReference type="InterPro" id="IPR029058">
    <property type="entry name" value="AB_hydrolase_fold"/>
</dbReference>
<accession>A0A133NRQ6</accession>
<dbReference type="PANTHER" id="PTHR48098:SF1">
    <property type="entry name" value="DIACYLGLYCEROL ACYLTRANSFERASE_MYCOLYLTRANSFERASE AG85A"/>
    <property type="match status" value="1"/>
</dbReference>
<reference evidence="2 3" key="1">
    <citation type="submission" date="2016-01" db="EMBL/GenBank/DDBJ databases">
        <authorList>
            <person name="Oliw E.H."/>
        </authorList>
    </citation>
    <scope>NUCLEOTIDE SEQUENCE [LARGE SCALE GENOMIC DNA]</scope>
    <source>
        <strain evidence="2 3">PSS_7772B</strain>
    </source>
</reference>
<proteinExistence type="predicted"/>
<feature type="transmembrane region" description="Helical" evidence="1">
    <location>
        <begin position="43"/>
        <end position="64"/>
    </location>
</feature>
<evidence type="ECO:0000256" key="1">
    <source>
        <dbReference type="SAM" id="Phobius"/>
    </source>
</evidence>
<dbReference type="PANTHER" id="PTHR48098">
    <property type="entry name" value="ENTEROCHELIN ESTERASE-RELATED"/>
    <property type="match status" value="1"/>
</dbReference>
<protein>
    <submittedName>
        <fullName evidence="2">Uncharacterized protein</fullName>
    </submittedName>
</protein>
<name>A0A133NRQ6_GARVA</name>
<keyword evidence="1" id="KW-1133">Transmembrane helix</keyword>
<feature type="transmembrane region" description="Helical" evidence="1">
    <location>
        <begin position="76"/>
        <end position="99"/>
    </location>
</feature>
<dbReference type="InterPro" id="IPR000801">
    <property type="entry name" value="Esterase-like"/>
</dbReference>
<dbReference type="Pfam" id="PF00756">
    <property type="entry name" value="Esterase"/>
    <property type="match status" value="1"/>
</dbReference>
<dbReference type="EMBL" id="LRQB01000083">
    <property type="protein sequence ID" value="KXA18993.1"/>
    <property type="molecule type" value="Genomic_DNA"/>
</dbReference>
<sequence length="459" mass="50178">MLQLAKVSLLQGWLPTSLFSVTGIALVLLIVIRTKKGKHLLHLLLQLGVASIAFILGGGIAWLISDVFLVFGVSLGWLVILSIACGFGLIGFAGAALVLSRGWKRLIAIISILLTITSTALRVDMVYGEYTTLGSIFGMGNFPKLEITKEKSATASIREWRTLAEHHKLPKLPQKGIVRSAYIPNTASHFNARTANVYLPPAALVKHPPKLPVMVMMAGQPGSPNHFFAASDIARTLDTYAQKHYGLAPIVVAPDQNGAATHNSLCSDTHVYGKAETYLMRDVPRWIRKHLPVSKDPSMWLMGGFSQGGTCATQLVPAYPHIFSAIYSAGGELEPTYVNRQETIKQYFYGNTASYERHVPSNVMRKNAPLKQDYYAIAGSWDPKSQSNQATIAISAHKAGMNVLTMLAQGSGHDWHTVQAGLRIVIDRFCKKTGIANSAPNLHTYPNVQILVNQHVNRH</sequence>
<evidence type="ECO:0000313" key="3">
    <source>
        <dbReference type="Proteomes" id="UP000070687"/>
    </source>
</evidence>
<evidence type="ECO:0000313" key="2">
    <source>
        <dbReference type="EMBL" id="KXA18993.1"/>
    </source>
</evidence>
<dbReference type="AlphaFoldDB" id="A0A133NRQ6"/>
<feature type="transmembrane region" description="Helical" evidence="1">
    <location>
        <begin position="12"/>
        <end position="31"/>
    </location>
</feature>
<organism evidence="2 3">
    <name type="scientific">Gardnerella vaginalis</name>
    <dbReference type="NCBI Taxonomy" id="2702"/>
    <lineage>
        <taxon>Bacteria</taxon>
        <taxon>Bacillati</taxon>
        <taxon>Actinomycetota</taxon>
        <taxon>Actinomycetes</taxon>
        <taxon>Bifidobacteriales</taxon>
        <taxon>Bifidobacteriaceae</taxon>
        <taxon>Gardnerella</taxon>
    </lineage>
</organism>
<feature type="transmembrane region" description="Helical" evidence="1">
    <location>
        <begin position="106"/>
        <end position="123"/>
    </location>
</feature>
<dbReference type="SUPFAM" id="SSF53474">
    <property type="entry name" value="alpha/beta-Hydrolases"/>
    <property type="match status" value="1"/>
</dbReference>
<dbReference type="InterPro" id="IPR050583">
    <property type="entry name" value="Mycobacterial_A85_antigen"/>
</dbReference>
<gene>
    <name evidence="2" type="ORF">HMPREF3208_01277</name>
</gene>
<comment type="caution">
    <text evidence="2">The sequence shown here is derived from an EMBL/GenBank/DDBJ whole genome shotgun (WGS) entry which is preliminary data.</text>
</comment>